<feature type="region of interest" description="Disordered" evidence="1">
    <location>
        <begin position="33"/>
        <end position="69"/>
    </location>
</feature>
<reference evidence="2" key="1">
    <citation type="journal article" date="2004" name="Nature">
        <title>Genome duplication in the teleost fish Tetraodon nigroviridis reveals the early vertebrate proto-karyotype.</title>
        <authorList>
            <person name="Jaillon O."/>
            <person name="Aury J.-M."/>
            <person name="Brunet F."/>
            <person name="Petit J.-L."/>
            <person name="Stange-Thomann N."/>
            <person name="Mauceli E."/>
            <person name="Bouneau L."/>
            <person name="Fischer C."/>
            <person name="Ozouf-Costaz C."/>
            <person name="Bernot A."/>
            <person name="Nicaud S."/>
            <person name="Jaffe D."/>
            <person name="Fisher S."/>
            <person name="Lutfalla G."/>
            <person name="Dossat C."/>
            <person name="Segurens B."/>
            <person name="Dasilva C."/>
            <person name="Salanoubat M."/>
            <person name="Levy M."/>
            <person name="Boudet N."/>
            <person name="Castellano S."/>
            <person name="Anthouard V."/>
            <person name="Jubin C."/>
            <person name="Castelli V."/>
            <person name="Katinka M."/>
            <person name="Vacherie B."/>
            <person name="Biemont C."/>
            <person name="Skalli Z."/>
            <person name="Cattolico L."/>
            <person name="Poulain J."/>
            <person name="De Berardinis V."/>
            <person name="Cruaud C."/>
            <person name="Duprat S."/>
            <person name="Brottier P."/>
            <person name="Coutanceau J.-P."/>
            <person name="Gouzy J."/>
            <person name="Parra G."/>
            <person name="Lardier G."/>
            <person name="Chapple C."/>
            <person name="McKernan K.J."/>
            <person name="McEwan P."/>
            <person name="Bosak S."/>
            <person name="Kellis M."/>
            <person name="Volff J.-N."/>
            <person name="Guigo R."/>
            <person name="Zody M.C."/>
            <person name="Mesirov J."/>
            <person name="Lindblad-Toh K."/>
            <person name="Birren B."/>
            <person name="Nusbaum C."/>
            <person name="Kahn D."/>
            <person name="Robinson-Rechavi M."/>
            <person name="Laudet V."/>
            <person name="Schachter V."/>
            <person name="Quetier F."/>
            <person name="Saurin W."/>
            <person name="Scarpelli C."/>
            <person name="Wincker P."/>
            <person name="Lander E.S."/>
            <person name="Weissenbach J."/>
            <person name="Roest Crollius H."/>
        </authorList>
    </citation>
    <scope>NUCLEOTIDE SEQUENCE [LARGE SCALE GENOMIC DNA]</scope>
</reference>
<organism evidence="2">
    <name type="scientific">Tetraodon nigroviridis</name>
    <name type="common">Spotted green pufferfish</name>
    <name type="synonym">Chelonodon nigroviridis</name>
    <dbReference type="NCBI Taxonomy" id="99883"/>
    <lineage>
        <taxon>Eukaryota</taxon>
        <taxon>Metazoa</taxon>
        <taxon>Chordata</taxon>
        <taxon>Craniata</taxon>
        <taxon>Vertebrata</taxon>
        <taxon>Euteleostomi</taxon>
        <taxon>Actinopterygii</taxon>
        <taxon>Neopterygii</taxon>
        <taxon>Teleostei</taxon>
        <taxon>Neoteleostei</taxon>
        <taxon>Acanthomorphata</taxon>
        <taxon>Eupercaria</taxon>
        <taxon>Tetraodontiformes</taxon>
        <taxon>Tetradontoidea</taxon>
        <taxon>Tetraodontidae</taxon>
        <taxon>Tetraodon</taxon>
    </lineage>
</organism>
<protein>
    <submittedName>
        <fullName evidence="2">(spotted green pufferfish) hypothetical protein</fullName>
    </submittedName>
</protein>
<gene>
    <name evidence="2" type="ORF">GSTENG00034339001</name>
</gene>
<evidence type="ECO:0000313" key="2">
    <source>
        <dbReference type="EMBL" id="CAG12152.1"/>
    </source>
</evidence>
<proteinExistence type="predicted"/>
<dbReference type="KEGG" id="tng:GSTEN00034339G001"/>
<name>Q4RHI0_TETNG</name>
<feature type="compositionally biased region" description="Polar residues" evidence="1">
    <location>
        <begin position="51"/>
        <end position="60"/>
    </location>
</feature>
<dbReference type="AlphaFoldDB" id="Q4RHI0"/>
<comment type="caution">
    <text evidence="2">The sequence shown here is derived from an EMBL/GenBank/DDBJ whole genome shotgun (WGS) entry which is preliminary data.</text>
</comment>
<evidence type="ECO:0000256" key="1">
    <source>
        <dbReference type="SAM" id="MobiDB-lite"/>
    </source>
</evidence>
<sequence length="91" mass="10211">MRLRCAAGVEVAGMKRLRLDQLVLPNPLMGLQSRGRLRTSCPTGDRRTPCSPFQTPPSRRQTPRETVPWPWELIPQAATCDRSERPRCAAG</sequence>
<accession>Q4RHI0</accession>
<reference evidence="2" key="2">
    <citation type="submission" date="2004-02" db="EMBL/GenBank/DDBJ databases">
        <authorList>
            <consortium name="Genoscope"/>
            <consortium name="Whitehead Institute Centre for Genome Research"/>
        </authorList>
    </citation>
    <scope>NUCLEOTIDE SEQUENCE</scope>
</reference>
<dbReference type="EMBL" id="CAAE01015047">
    <property type="protein sequence ID" value="CAG12152.1"/>
    <property type="molecule type" value="Genomic_DNA"/>
</dbReference>